<dbReference type="InterPro" id="IPR002921">
    <property type="entry name" value="Fungal_lipase-type"/>
</dbReference>
<evidence type="ECO:0000313" key="3">
    <source>
        <dbReference type="EMBL" id="MCU9612789.1"/>
    </source>
</evidence>
<organism evidence="3 4">
    <name type="scientific">Perspicuibacillus lycopersici</name>
    <dbReference type="NCBI Taxonomy" id="1325689"/>
    <lineage>
        <taxon>Bacteria</taxon>
        <taxon>Bacillati</taxon>
        <taxon>Bacillota</taxon>
        <taxon>Bacilli</taxon>
        <taxon>Bacillales</taxon>
        <taxon>Bacillaceae</taxon>
        <taxon>Perspicuibacillus</taxon>
    </lineage>
</organism>
<keyword evidence="4" id="KW-1185">Reference proteome</keyword>
<accession>A0AAE3LPX4</accession>
<evidence type="ECO:0000313" key="4">
    <source>
        <dbReference type="Proteomes" id="UP001209318"/>
    </source>
</evidence>
<keyword evidence="1" id="KW-0175">Coiled coil</keyword>
<feature type="domain" description="Fungal lipase-type" evidence="2">
    <location>
        <begin position="155"/>
        <end position="187"/>
    </location>
</feature>
<dbReference type="Proteomes" id="UP001209318">
    <property type="component" value="Unassembled WGS sequence"/>
</dbReference>
<proteinExistence type="predicted"/>
<gene>
    <name evidence="3" type="ORF">OEV98_04405</name>
</gene>
<dbReference type="RefSeq" id="WP_263072001.1">
    <property type="nucleotide sequence ID" value="NZ_JAOUSF010000002.1"/>
</dbReference>
<dbReference type="SUPFAM" id="SSF53474">
    <property type="entry name" value="alpha/beta-Hydrolases"/>
    <property type="match status" value="1"/>
</dbReference>
<reference evidence="3" key="1">
    <citation type="submission" date="2022-10" db="EMBL/GenBank/DDBJ databases">
        <title>Description of Fervidibacillus gen. nov. in the family Fervidibacillaceae fam. nov. with two species, Fervidibacillus albus sp. nov., and Fervidibacillus halotolerans sp. nov., isolated from tidal flat sediments.</title>
        <authorList>
            <person name="Kwon K.K."/>
            <person name="Yang S.-H."/>
        </authorList>
    </citation>
    <scope>NUCLEOTIDE SEQUENCE</scope>
    <source>
        <strain evidence="3">JCM 19140</strain>
    </source>
</reference>
<dbReference type="Pfam" id="PF01764">
    <property type="entry name" value="Lipase_3"/>
    <property type="match status" value="1"/>
</dbReference>
<dbReference type="AlphaFoldDB" id="A0AAE3LPX4"/>
<dbReference type="InterPro" id="IPR029058">
    <property type="entry name" value="AB_hydrolase_fold"/>
</dbReference>
<evidence type="ECO:0000259" key="2">
    <source>
        <dbReference type="Pfam" id="PF01764"/>
    </source>
</evidence>
<evidence type="ECO:0000256" key="1">
    <source>
        <dbReference type="SAM" id="Coils"/>
    </source>
</evidence>
<dbReference type="EMBL" id="JAOUSF010000002">
    <property type="protein sequence ID" value="MCU9612789.1"/>
    <property type="molecule type" value="Genomic_DNA"/>
</dbReference>
<dbReference type="GO" id="GO:0006629">
    <property type="term" value="P:lipid metabolic process"/>
    <property type="evidence" value="ECO:0007669"/>
    <property type="project" value="InterPro"/>
</dbReference>
<name>A0AAE3LPX4_9BACI</name>
<feature type="coiled-coil region" evidence="1">
    <location>
        <begin position="331"/>
        <end position="373"/>
    </location>
</feature>
<dbReference type="Gene3D" id="3.40.50.1820">
    <property type="entry name" value="alpha/beta hydrolase"/>
    <property type="match status" value="1"/>
</dbReference>
<sequence>MNIQKVNDYDFDISGAHVNTTFTPAEHQFIAMKLSYQAEEIVRETDIHTINDQLNLRQLIQDSYRKNLNDDSIILLPDVPQFTNEKIALSGRIQGFTIDAEMVNGFHANAIARGNPNRSNGEIAITLTGTNFSEAADAIQTISNNGEHRVIDYSELAKQYVEEVRKKYPSTKIVINGHSLGGKLAIQIGLLFPDIEIFAFNPTAIDKRYIHYLKQQDHFDNINVLVYEDDIAGLERWFRYIQAWQFQRDLPFNLYYMDATKAGFPNGMKVDIPSPINGSIDGHSQGGFQGVDGSLWDIFNLNPIQFSDSITGTQKIVFDKKRYTSFAKLLNETISTNLKIARTLLEQLEDEIHENIQQLIHQAEDEINRIKIDYDALGAYSDPRFSRMETFKDKYFIDHKYRCYQPGKLDELIHSLNDTNQQVYKVAEKILQSTDNFEKEEYYLAKLFRPI</sequence>
<protein>
    <submittedName>
        <fullName evidence="3">Lipase family protein</fullName>
    </submittedName>
</protein>
<comment type="caution">
    <text evidence="3">The sequence shown here is derived from an EMBL/GenBank/DDBJ whole genome shotgun (WGS) entry which is preliminary data.</text>
</comment>